<dbReference type="PANTHER" id="PTHR43637:SF1">
    <property type="entry name" value="UPF0273 PROTEIN TM_0370"/>
    <property type="match status" value="1"/>
</dbReference>
<evidence type="ECO:0000313" key="6">
    <source>
        <dbReference type="EMBL" id="GAG00589.1"/>
    </source>
</evidence>
<dbReference type="InterPro" id="IPR010624">
    <property type="entry name" value="KaiC_dom"/>
</dbReference>
<accession>X0U4B7</accession>
<evidence type="ECO:0000256" key="2">
    <source>
        <dbReference type="ARBA" id="ARBA00022840"/>
    </source>
</evidence>
<feature type="domain" description="RecA family profile 1" evidence="4">
    <location>
        <begin position="14"/>
        <end position="105"/>
    </location>
</feature>
<dbReference type="PROSITE" id="PS50162">
    <property type="entry name" value="RECA_2"/>
    <property type="match status" value="1"/>
</dbReference>
<dbReference type="GO" id="GO:0003677">
    <property type="term" value="F:DNA binding"/>
    <property type="evidence" value="ECO:0007669"/>
    <property type="project" value="InterPro"/>
</dbReference>
<evidence type="ECO:0000259" key="4">
    <source>
        <dbReference type="PROSITE" id="PS50162"/>
    </source>
</evidence>
<feature type="region of interest" description="Disordered" evidence="3">
    <location>
        <begin position="1"/>
        <end position="22"/>
    </location>
</feature>
<proteinExistence type="predicted"/>
<dbReference type="GO" id="GO:0006281">
    <property type="term" value="P:DNA repair"/>
    <property type="evidence" value="ECO:0007669"/>
    <property type="project" value="InterPro"/>
</dbReference>
<evidence type="ECO:0008006" key="7">
    <source>
        <dbReference type="Google" id="ProtNLM"/>
    </source>
</evidence>
<dbReference type="EMBL" id="BARS01029048">
    <property type="protein sequence ID" value="GAG00589.1"/>
    <property type="molecule type" value="Genomic_DNA"/>
</dbReference>
<dbReference type="InterPro" id="IPR014774">
    <property type="entry name" value="KaiC-like_dom"/>
</dbReference>
<dbReference type="GO" id="GO:0140664">
    <property type="term" value="F:ATP-dependent DNA damage sensor activity"/>
    <property type="evidence" value="ECO:0007669"/>
    <property type="project" value="InterPro"/>
</dbReference>
<dbReference type="PANTHER" id="PTHR43637">
    <property type="entry name" value="UPF0273 PROTEIN TM_0370"/>
    <property type="match status" value="1"/>
</dbReference>
<dbReference type="Gene3D" id="3.40.50.300">
    <property type="entry name" value="P-loop containing nucleotide triphosphate hydrolases"/>
    <property type="match status" value="1"/>
</dbReference>
<feature type="compositionally biased region" description="Acidic residues" evidence="3">
    <location>
        <begin position="1"/>
        <end position="10"/>
    </location>
</feature>
<dbReference type="InterPro" id="IPR020588">
    <property type="entry name" value="RecA_ATP-bd"/>
</dbReference>
<keyword evidence="2" id="KW-0067">ATP-binding</keyword>
<dbReference type="SUPFAM" id="SSF52540">
    <property type="entry name" value="P-loop containing nucleoside triphosphate hydrolases"/>
    <property type="match status" value="1"/>
</dbReference>
<comment type="caution">
    <text evidence="6">The sequence shown here is derived from an EMBL/GenBank/DDBJ whole genome shotgun (WGS) entry which is preliminary data.</text>
</comment>
<name>X0U4B7_9ZZZZ</name>
<feature type="non-terminal residue" evidence="6">
    <location>
        <position position="105"/>
    </location>
</feature>
<evidence type="ECO:0000256" key="3">
    <source>
        <dbReference type="SAM" id="MobiDB-lite"/>
    </source>
</evidence>
<evidence type="ECO:0000259" key="5">
    <source>
        <dbReference type="PROSITE" id="PS51146"/>
    </source>
</evidence>
<dbReference type="PROSITE" id="PS51146">
    <property type="entry name" value="KAIC"/>
    <property type="match status" value="1"/>
</dbReference>
<keyword evidence="1" id="KW-0547">Nucleotide-binding</keyword>
<dbReference type="AlphaFoldDB" id="X0U4B7"/>
<gene>
    <name evidence="6" type="ORF">S01H1_45459</name>
</gene>
<dbReference type="Pfam" id="PF06745">
    <property type="entry name" value="ATPase"/>
    <property type="match status" value="1"/>
</dbReference>
<organism evidence="6">
    <name type="scientific">marine sediment metagenome</name>
    <dbReference type="NCBI Taxonomy" id="412755"/>
    <lineage>
        <taxon>unclassified sequences</taxon>
        <taxon>metagenomes</taxon>
        <taxon>ecological metagenomes</taxon>
    </lineage>
</organism>
<reference evidence="6" key="1">
    <citation type="journal article" date="2014" name="Front. Microbiol.">
        <title>High frequency of phylogenetically diverse reductive dehalogenase-homologous genes in deep subseafloor sedimentary metagenomes.</title>
        <authorList>
            <person name="Kawai M."/>
            <person name="Futagami T."/>
            <person name="Toyoda A."/>
            <person name="Takaki Y."/>
            <person name="Nishi S."/>
            <person name="Hori S."/>
            <person name="Arai W."/>
            <person name="Tsubouchi T."/>
            <person name="Morono Y."/>
            <person name="Uchiyama I."/>
            <person name="Ito T."/>
            <person name="Fujiyama A."/>
            <person name="Inagaki F."/>
            <person name="Takami H."/>
        </authorList>
    </citation>
    <scope>NUCLEOTIDE SEQUENCE</scope>
    <source>
        <strain evidence="6">Expedition CK06-06</strain>
    </source>
</reference>
<dbReference type="InterPro" id="IPR027417">
    <property type="entry name" value="P-loop_NTPase"/>
</dbReference>
<dbReference type="GO" id="GO:0005524">
    <property type="term" value="F:ATP binding"/>
    <property type="evidence" value="ECO:0007669"/>
    <property type="project" value="UniProtKB-KW"/>
</dbReference>
<protein>
    <recommendedName>
        <fullName evidence="7">Circadian clock protein KaiC</fullName>
    </recommendedName>
</protein>
<sequence>MPPDDEEPDSDPLTRERCPTGIEGLDNILNGGIPRGNTILFTGSCGTGKTTLSLEFLVHGALAGENCLFVSVTESSEKLMKNVIPYDFFDETLIKKGKLVFVDMP</sequence>
<feature type="domain" description="KaiC" evidence="5">
    <location>
        <begin position="16"/>
        <end position="105"/>
    </location>
</feature>
<evidence type="ECO:0000256" key="1">
    <source>
        <dbReference type="ARBA" id="ARBA00022741"/>
    </source>
</evidence>